<name>A0ABY7Q1G5_9ACTN</name>
<gene>
    <name evidence="2" type="ORF">O1G21_12340</name>
</gene>
<keyword evidence="1" id="KW-0472">Membrane</keyword>
<reference evidence="3" key="1">
    <citation type="submission" date="2022-12" db="EMBL/GenBank/DDBJ databases">
        <authorList>
            <person name="Mo P."/>
        </authorList>
    </citation>
    <scope>NUCLEOTIDE SEQUENCE [LARGE SCALE GENOMIC DNA]</scope>
    <source>
        <strain evidence="3">HUAS 3-15</strain>
    </source>
</reference>
<keyword evidence="1" id="KW-1133">Transmembrane helix</keyword>
<protein>
    <recommendedName>
        <fullName evidence="4">ABC transporter permease</fullName>
    </recommendedName>
</protein>
<feature type="transmembrane region" description="Helical" evidence="1">
    <location>
        <begin position="20"/>
        <end position="41"/>
    </location>
</feature>
<keyword evidence="3" id="KW-1185">Reference proteome</keyword>
<organism evidence="2 3">
    <name type="scientific">Kitasatospora cathayae</name>
    <dbReference type="NCBI Taxonomy" id="3004092"/>
    <lineage>
        <taxon>Bacteria</taxon>
        <taxon>Bacillati</taxon>
        <taxon>Actinomycetota</taxon>
        <taxon>Actinomycetes</taxon>
        <taxon>Kitasatosporales</taxon>
        <taxon>Streptomycetaceae</taxon>
        <taxon>Kitasatospora</taxon>
    </lineage>
</organism>
<evidence type="ECO:0000313" key="2">
    <source>
        <dbReference type="EMBL" id="WBP86553.1"/>
    </source>
</evidence>
<keyword evidence="1" id="KW-0812">Transmembrane</keyword>
<sequence length="48" mass="5336">MHFIVVGSRSLMNAIVNGDPLWPAVTFFLLSFPLAIVAAVVRARRRPE</sequence>
<evidence type="ECO:0000256" key="1">
    <source>
        <dbReference type="SAM" id="Phobius"/>
    </source>
</evidence>
<evidence type="ECO:0008006" key="4">
    <source>
        <dbReference type="Google" id="ProtNLM"/>
    </source>
</evidence>
<dbReference type="RefSeq" id="WP_270143300.1">
    <property type="nucleotide sequence ID" value="NZ_CP115450.1"/>
</dbReference>
<proteinExistence type="predicted"/>
<evidence type="ECO:0000313" key="3">
    <source>
        <dbReference type="Proteomes" id="UP001212821"/>
    </source>
</evidence>
<dbReference type="Proteomes" id="UP001212821">
    <property type="component" value="Chromosome"/>
</dbReference>
<accession>A0ABY7Q1G5</accession>
<dbReference type="EMBL" id="CP115450">
    <property type="protein sequence ID" value="WBP86553.1"/>
    <property type="molecule type" value="Genomic_DNA"/>
</dbReference>